<organism evidence="4 5">
    <name type="scientific">Spirosoma oryzae</name>
    <dbReference type="NCBI Taxonomy" id="1469603"/>
    <lineage>
        <taxon>Bacteria</taxon>
        <taxon>Pseudomonadati</taxon>
        <taxon>Bacteroidota</taxon>
        <taxon>Cytophagia</taxon>
        <taxon>Cytophagales</taxon>
        <taxon>Cytophagaceae</taxon>
        <taxon>Spirosoma</taxon>
    </lineage>
</organism>
<protein>
    <recommendedName>
        <fullName evidence="2">Phosphoesterase</fullName>
        <ecNumber evidence="2">3.1.4.-</ecNumber>
    </recommendedName>
</protein>
<feature type="domain" description="Calcineurin-like phosphoesterase" evidence="3">
    <location>
        <begin position="3"/>
        <end position="149"/>
    </location>
</feature>
<dbReference type="NCBIfam" id="TIGR00040">
    <property type="entry name" value="yfcE"/>
    <property type="match status" value="1"/>
</dbReference>
<dbReference type="Proteomes" id="UP000238375">
    <property type="component" value="Unassembled WGS sequence"/>
</dbReference>
<dbReference type="InterPro" id="IPR000979">
    <property type="entry name" value="Phosphodiesterase_MJ0936/Vps29"/>
</dbReference>
<dbReference type="GO" id="GO:0016787">
    <property type="term" value="F:hydrolase activity"/>
    <property type="evidence" value="ECO:0007669"/>
    <property type="project" value="UniProtKB-UniRule"/>
</dbReference>
<keyword evidence="5" id="KW-1185">Reference proteome</keyword>
<evidence type="ECO:0000313" key="5">
    <source>
        <dbReference type="Proteomes" id="UP000238375"/>
    </source>
</evidence>
<accession>A0A2T0T0C4</accession>
<evidence type="ECO:0000313" key="4">
    <source>
        <dbReference type="EMBL" id="PRY39128.1"/>
    </source>
</evidence>
<dbReference type="InterPro" id="IPR024654">
    <property type="entry name" value="Calcineurin-like_PHP_lpxH"/>
</dbReference>
<gene>
    <name evidence="4" type="ORF">CLV58_10817</name>
</gene>
<dbReference type="RefSeq" id="WP_106137817.1">
    <property type="nucleotide sequence ID" value="NZ_PVTE01000008.1"/>
</dbReference>
<evidence type="ECO:0000256" key="2">
    <source>
        <dbReference type="RuleBase" id="RU362039"/>
    </source>
</evidence>
<reference evidence="4 5" key="1">
    <citation type="submission" date="2018-03" db="EMBL/GenBank/DDBJ databases">
        <title>Genomic Encyclopedia of Archaeal and Bacterial Type Strains, Phase II (KMG-II): from individual species to whole genera.</title>
        <authorList>
            <person name="Goeker M."/>
        </authorList>
    </citation>
    <scope>NUCLEOTIDE SEQUENCE [LARGE SCALE GENOMIC DNA]</scope>
    <source>
        <strain evidence="4 5">DSM 28354</strain>
    </source>
</reference>
<dbReference type="Gene3D" id="3.60.21.10">
    <property type="match status" value="1"/>
</dbReference>
<comment type="similarity">
    <text evidence="1 2">Belongs to the metallophosphoesterase superfamily. YfcE family.</text>
</comment>
<dbReference type="SUPFAM" id="SSF56300">
    <property type="entry name" value="Metallo-dependent phosphatases"/>
    <property type="match status" value="1"/>
</dbReference>
<keyword evidence="2" id="KW-0479">Metal-binding</keyword>
<proteinExistence type="inferred from homology"/>
<comment type="cofactor">
    <cofactor evidence="2">
        <name>a divalent metal cation</name>
        <dbReference type="ChEBI" id="CHEBI:60240"/>
    </cofactor>
</comment>
<dbReference type="OrthoDB" id="9785951at2"/>
<dbReference type="Pfam" id="PF12850">
    <property type="entry name" value="Metallophos_2"/>
    <property type="match status" value="1"/>
</dbReference>
<sequence>MTRIGLLSDTHSYLDDQLFRYFDTCDEIWHAGDVGDQNVLTQLRAFKPLRVVCGNIDHEDDLMPSHLRFTLEGLDIWMTHIAGAPPRYNPIIRPNLKLNPPNILVCGHSHILKVVRDPTMQNMLFVNPGAAGKTGFHIVRTAVRFTLNEQKTQDMQVIELGKR</sequence>
<dbReference type="EC" id="3.1.4.-" evidence="2"/>
<dbReference type="GO" id="GO:0046872">
    <property type="term" value="F:metal ion binding"/>
    <property type="evidence" value="ECO:0007669"/>
    <property type="project" value="UniProtKB-KW"/>
</dbReference>
<evidence type="ECO:0000259" key="3">
    <source>
        <dbReference type="Pfam" id="PF12850"/>
    </source>
</evidence>
<dbReference type="AlphaFoldDB" id="A0A2T0T0C4"/>
<evidence type="ECO:0000256" key="1">
    <source>
        <dbReference type="ARBA" id="ARBA00008950"/>
    </source>
</evidence>
<comment type="caution">
    <text evidence="4">The sequence shown here is derived from an EMBL/GenBank/DDBJ whole genome shotgun (WGS) entry which is preliminary data.</text>
</comment>
<dbReference type="InterPro" id="IPR029052">
    <property type="entry name" value="Metallo-depent_PP-like"/>
</dbReference>
<name>A0A2T0T0C4_9BACT</name>
<dbReference type="EMBL" id="PVTE01000008">
    <property type="protein sequence ID" value="PRY39128.1"/>
    <property type="molecule type" value="Genomic_DNA"/>
</dbReference>